<dbReference type="InterPro" id="IPR025166">
    <property type="entry name" value="Integrase_DNA_bind_dom"/>
</dbReference>
<dbReference type="InterPro" id="IPR044068">
    <property type="entry name" value="CB"/>
</dbReference>
<dbReference type="InterPro" id="IPR002104">
    <property type="entry name" value="Integrase_catalytic"/>
</dbReference>
<keyword evidence="2" id="KW-0229">DNA integration</keyword>
<dbReference type="eggNOG" id="COG0582">
    <property type="taxonomic scope" value="Bacteria"/>
</dbReference>
<evidence type="ECO:0000256" key="4">
    <source>
        <dbReference type="ARBA" id="ARBA00023172"/>
    </source>
</evidence>
<dbReference type="Gene3D" id="1.10.150.130">
    <property type="match status" value="1"/>
</dbReference>
<evidence type="ECO:0000259" key="7">
    <source>
        <dbReference type="PROSITE" id="PS51900"/>
    </source>
</evidence>
<dbReference type="Gene3D" id="1.10.443.10">
    <property type="entry name" value="Intergrase catalytic core"/>
    <property type="match status" value="1"/>
</dbReference>
<dbReference type="PROSITE" id="PS51898">
    <property type="entry name" value="TYR_RECOMBINASE"/>
    <property type="match status" value="1"/>
</dbReference>
<dbReference type="Pfam" id="PF13356">
    <property type="entry name" value="Arm-DNA-bind_3"/>
    <property type="match status" value="1"/>
</dbReference>
<dbReference type="EMBL" id="AP012603">
    <property type="protein sequence ID" value="BAM86557.1"/>
    <property type="molecule type" value="Genomic_DNA"/>
</dbReference>
<keyword evidence="9" id="KW-1185">Reference proteome</keyword>
<dbReference type="Gene3D" id="3.30.160.390">
    <property type="entry name" value="Integrase, DNA-binding domain"/>
    <property type="match status" value="1"/>
</dbReference>
<evidence type="ECO:0000256" key="5">
    <source>
        <dbReference type="PROSITE-ProRule" id="PRU01248"/>
    </source>
</evidence>
<dbReference type="InterPro" id="IPR038488">
    <property type="entry name" value="Integrase_DNA-bd_sf"/>
</dbReference>
<dbReference type="KEGG" id="aol:S58_05430"/>
<evidence type="ECO:0000259" key="6">
    <source>
        <dbReference type="PROSITE" id="PS51898"/>
    </source>
</evidence>
<dbReference type="InterPro" id="IPR011010">
    <property type="entry name" value="DNA_brk_join_enz"/>
</dbReference>
<dbReference type="GeneID" id="301814550"/>
<dbReference type="InterPro" id="IPR010998">
    <property type="entry name" value="Integrase_recombinase_N"/>
</dbReference>
<evidence type="ECO:0000313" key="8">
    <source>
        <dbReference type="EMBL" id="BAM86557.1"/>
    </source>
</evidence>
<dbReference type="HOGENOM" id="CLU_027562_0_2_5"/>
<keyword evidence="4" id="KW-0233">DNA recombination</keyword>
<dbReference type="OrthoDB" id="9795573at2"/>
<feature type="domain" description="Core-binding (CB)" evidence="7">
    <location>
        <begin position="106"/>
        <end position="187"/>
    </location>
</feature>
<gene>
    <name evidence="8" type="ORF">S58_05430</name>
</gene>
<dbReference type="Pfam" id="PF22022">
    <property type="entry name" value="Phage_int_M"/>
    <property type="match status" value="1"/>
</dbReference>
<dbReference type="PANTHER" id="PTHR30629:SF2">
    <property type="entry name" value="PROPHAGE INTEGRASE INTS-RELATED"/>
    <property type="match status" value="1"/>
</dbReference>
<dbReference type="PROSITE" id="PS51900">
    <property type="entry name" value="CB"/>
    <property type="match status" value="1"/>
</dbReference>
<dbReference type="PANTHER" id="PTHR30629">
    <property type="entry name" value="PROPHAGE INTEGRASE"/>
    <property type="match status" value="1"/>
</dbReference>
<dbReference type="InterPro" id="IPR013762">
    <property type="entry name" value="Integrase-like_cat_sf"/>
</dbReference>
<dbReference type="GO" id="GO:0003677">
    <property type="term" value="F:DNA binding"/>
    <property type="evidence" value="ECO:0007669"/>
    <property type="project" value="UniProtKB-UniRule"/>
</dbReference>
<evidence type="ECO:0000256" key="3">
    <source>
        <dbReference type="ARBA" id="ARBA00023125"/>
    </source>
</evidence>
<dbReference type="RefSeq" id="WP_015663694.1">
    <property type="nucleotide sequence ID" value="NC_020453.1"/>
</dbReference>
<dbReference type="GO" id="GO:0006310">
    <property type="term" value="P:DNA recombination"/>
    <property type="evidence" value="ECO:0007669"/>
    <property type="project" value="UniProtKB-KW"/>
</dbReference>
<evidence type="ECO:0000313" key="9">
    <source>
        <dbReference type="Proteomes" id="UP000011841"/>
    </source>
</evidence>
<dbReference type="Pfam" id="PF00589">
    <property type="entry name" value="Phage_integrase"/>
    <property type="match status" value="1"/>
</dbReference>
<organism evidence="8 9">
    <name type="scientific">Bradyrhizobium oligotrophicum S58</name>
    <dbReference type="NCBI Taxonomy" id="1245469"/>
    <lineage>
        <taxon>Bacteria</taxon>
        <taxon>Pseudomonadati</taxon>
        <taxon>Pseudomonadota</taxon>
        <taxon>Alphaproteobacteria</taxon>
        <taxon>Hyphomicrobiales</taxon>
        <taxon>Nitrobacteraceae</taxon>
        <taxon>Bradyrhizobium</taxon>
    </lineage>
</organism>
<dbReference type="AlphaFoldDB" id="M4Z1H5"/>
<evidence type="ECO:0000256" key="2">
    <source>
        <dbReference type="ARBA" id="ARBA00022908"/>
    </source>
</evidence>
<dbReference type="SUPFAM" id="SSF56349">
    <property type="entry name" value="DNA breaking-rejoining enzymes"/>
    <property type="match status" value="1"/>
</dbReference>
<feature type="domain" description="Tyr recombinase" evidence="6">
    <location>
        <begin position="218"/>
        <end position="389"/>
    </location>
</feature>
<dbReference type="STRING" id="1245469.S58_05430"/>
<dbReference type="PATRIC" id="fig|1245469.3.peg.553"/>
<reference evidence="8 9" key="1">
    <citation type="journal article" date="2013" name="Appl. Environ. Microbiol.">
        <title>Genome analysis suggests that the soil oligotrophic bacterium Agromonas oligotrophica (Bradyrhizobium oligotrophicum) is a nitrogen-fixing symbiont of Aeschynomene indica.</title>
        <authorList>
            <person name="Okubo T."/>
            <person name="Fukushima S."/>
            <person name="Itakura M."/>
            <person name="Oshima K."/>
            <person name="Longtonglang A."/>
            <person name="Teaumroong N."/>
            <person name="Mitsui H."/>
            <person name="Hattori M."/>
            <person name="Hattori R."/>
            <person name="Hattori T."/>
            <person name="Minamisawa K."/>
        </authorList>
    </citation>
    <scope>NUCLEOTIDE SEQUENCE [LARGE SCALE GENOMIC DNA]</scope>
    <source>
        <strain evidence="8 9">S58</strain>
    </source>
</reference>
<dbReference type="GO" id="GO:0015074">
    <property type="term" value="P:DNA integration"/>
    <property type="evidence" value="ECO:0007669"/>
    <property type="project" value="UniProtKB-KW"/>
</dbReference>
<accession>M4Z1H5</accession>
<keyword evidence="3 5" id="KW-0238">DNA-binding</keyword>
<protein>
    <submittedName>
        <fullName evidence="8">Putative phage integrase</fullName>
    </submittedName>
</protein>
<dbReference type="InterPro" id="IPR050808">
    <property type="entry name" value="Phage_Integrase"/>
</dbReference>
<name>M4Z1H5_9BRAD</name>
<sequence length="411" mass="45366">MAHLVGRLTALKVTKVKKPGMYADGAGLYLQVTGDGEKTPAKSWIFRFTLRGRSREMGLGSFSIFGLGEARAKAAEYRRQVYEGIDPIEARRAQRAQAALKAAAALTFKECTKQYLAAHSAGWRNAKHAAQWSSTLKTYAEPVIGSLSVHSIDTALVMKIIEPLWSKKPETASRLRGRIEAVLDWATVRGFRRGENPARWRGHLDKLLPARAKVRKVKHHAALPYDELPALMAALRAQEGVAARALEFLILTAARTGEVIGARQDEIRDKVWTVPAGRMKASKEHRVPLSAAALAVIDALRKEPGGAYTFPGAKHDKPLSNMAMLALLDRMGRSDLTAHGFRSTFRDWAAECTDYPNEVVEMALAHTISSKVEAAYRRGDLFEKRRALMSDWATFCASSGVADQKMFSIRA</sequence>
<evidence type="ECO:0000256" key="1">
    <source>
        <dbReference type="ARBA" id="ARBA00008857"/>
    </source>
</evidence>
<dbReference type="Proteomes" id="UP000011841">
    <property type="component" value="Chromosome"/>
</dbReference>
<dbReference type="CDD" id="cd00801">
    <property type="entry name" value="INT_P4_C"/>
    <property type="match status" value="1"/>
</dbReference>
<comment type="similarity">
    <text evidence="1">Belongs to the 'phage' integrase family.</text>
</comment>
<dbReference type="InterPro" id="IPR053876">
    <property type="entry name" value="Phage_int_M"/>
</dbReference>
<proteinExistence type="inferred from homology"/>